<sequence>MTEQTKNTGTQDRPWEDMNSGVILAPIADSDLGSAAITPRGNFEAGSYASFTLVYTAGTFGIDDSGSLRVCFRFASDQGNPQFDDPKGANYCTVEASNGAVLQVRWDPKANVRPWDRTLWIKVVKGFLEKGDTITIRFGVTDHGGPGMRLQTFCEKSFEFRVLVDPIATFNFQTLPVQPEIAIVPGKPESYSAALPTLRRPGERFDLKIKGNDKWGNPSDKCSGTFHLEAEGAIEGLPATVEMTEGCFTTTVADLCATAPGRVSVAVKNAEGEVVARTNPLIVEQTELVHYWADMHGQSEETIGTGSARDYFAFARDKAWVDACGHQGNDFQITDEFWGELNRITAEFDEPGRFVAMPGYEWSGNTALGGDRNVFFPSEGRTIRRSSHALIEDRSTAHTDCTTAGKLFEAFHEHGEHDVVCYAHCGGRYADIAVAHDGRFEKSVEVHSSWGTFEWLLEDAFRLGYRVGVVCNSDGHKGRPGASYPGAGKFGAIGGLTCFNTEELSRAALLDCMRKRRHYGTTGGDGGRMVIRLGARFEGEGALYHDDPLIMDSTPNLTHEASMGDIVHLPQGGMELSVSVDTNSPILRVDIFNGLDLVETVRPYAENDLGSRIRLHWEGAEYRGRFREVIWDGTARLTGNAVERAVPVNFLNRDKTLDHVSGTELAWKALTTGNFGGADIHLAERDAGSLAVETPLVSTEVEIARIGCEDMVFDASGELPRFLKLTRLPDTNPHTSFSFSRKIGLKPEGDNPIFIRVEQEDGTRAWTSPIYVYR</sequence>
<dbReference type="EMBL" id="CP102480">
    <property type="protein sequence ID" value="UUX50965.1"/>
    <property type="molecule type" value="Genomic_DNA"/>
</dbReference>
<organism evidence="1 2">
    <name type="scientific">Nisaea acidiphila</name>
    <dbReference type="NCBI Taxonomy" id="1862145"/>
    <lineage>
        <taxon>Bacteria</taxon>
        <taxon>Pseudomonadati</taxon>
        <taxon>Pseudomonadota</taxon>
        <taxon>Alphaproteobacteria</taxon>
        <taxon>Rhodospirillales</taxon>
        <taxon>Thalassobaculaceae</taxon>
        <taxon>Nisaea</taxon>
    </lineage>
</organism>
<reference evidence="1" key="1">
    <citation type="submission" date="2022-08" db="EMBL/GenBank/DDBJ databases">
        <title>Nisaea acidiphila sp. nov., isolated from a marine algal debris and emended description of the genus Nisaea Urios et al. 2008.</title>
        <authorList>
            <person name="Kwon K."/>
        </authorList>
    </citation>
    <scope>NUCLEOTIDE SEQUENCE</scope>
    <source>
        <strain evidence="1">MEBiC11861</strain>
    </source>
</reference>
<accession>A0A9J7AZT8</accession>
<dbReference type="Gene3D" id="3.20.20.140">
    <property type="entry name" value="Metal-dependent hydrolases"/>
    <property type="match status" value="1"/>
</dbReference>
<proteinExistence type="predicted"/>
<evidence type="ECO:0000313" key="1">
    <source>
        <dbReference type="EMBL" id="UUX50965.1"/>
    </source>
</evidence>
<dbReference type="AlphaFoldDB" id="A0A9J7AZT8"/>
<dbReference type="InterPro" id="IPR022028">
    <property type="entry name" value="DUF3604"/>
</dbReference>
<gene>
    <name evidence="1" type="ORF">NUH88_04560</name>
</gene>
<dbReference type="RefSeq" id="WP_257770228.1">
    <property type="nucleotide sequence ID" value="NZ_CP102480.1"/>
</dbReference>
<protein>
    <submittedName>
        <fullName evidence="1">DUF3604 domain-containing protein</fullName>
    </submittedName>
</protein>
<dbReference type="Pfam" id="PF12228">
    <property type="entry name" value="DUF3604"/>
    <property type="match status" value="1"/>
</dbReference>
<name>A0A9J7AZT8_9PROT</name>
<dbReference type="KEGG" id="naci:NUH88_04560"/>
<keyword evidence="2" id="KW-1185">Reference proteome</keyword>
<evidence type="ECO:0000313" key="2">
    <source>
        <dbReference type="Proteomes" id="UP001060336"/>
    </source>
</evidence>
<dbReference type="Proteomes" id="UP001060336">
    <property type="component" value="Chromosome"/>
</dbReference>